<organism evidence="2 3">
    <name type="scientific">Armillaria novae-zelandiae</name>
    <dbReference type="NCBI Taxonomy" id="153914"/>
    <lineage>
        <taxon>Eukaryota</taxon>
        <taxon>Fungi</taxon>
        <taxon>Dikarya</taxon>
        <taxon>Basidiomycota</taxon>
        <taxon>Agaricomycotina</taxon>
        <taxon>Agaricomycetes</taxon>
        <taxon>Agaricomycetidae</taxon>
        <taxon>Agaricales</taxon>
        <taxon>Marasmiineae</taxon>
        <taxon>Physalacriaceae</taxon>
        <taxon>Armillaria</taxon>
    </lineage>
</organism>
<feature type="transmembrane region" description="Helical" evidence="1">
    <location>
        <begin position="7"/>
        <end position="30"/>
    </location>
</feature>
<keyword evidence="1" id="KW-0812">Transmembrane</keyword>
<keyword evidence="1" id="KW-0472">Membrane</keyword>
<feature type="transmembrane region" description="Helical" evidence="1">
    <location>
        <begin position="50"/>
        <end position="70"/>
    </location>
</feature>
<keyword evidence="3" id="KW-1185">Reference proteome</keyword>
<accession>A0AA39P9Y9</accession>
<comment type="caution">
    <text evidence="2">The sequence shown here is derived from an EMBL/GenBank/DDBJ whole genome shotgun (WGS) entry which is preliminary data.</text>
</comment>
<evidence type="ECO:0000313" key="3">
    <source>
        <dbReference type="Proteomes" id="UP001175227"/>
    </source>
</evidence>
<evidence type="ECO:0000256" key="1">
    <source>
        <dbReference type="SAM" id="Phobius"/>
    </source>
</evidence>
<dbReference type="AlphaFoldDB" id="A0AA39P9Y9"/>
<protein>
    <submittedName>
        <fullName evidence="2">Uncharacterized protein</fullName>
    </submittedName>
</protein>
<dbReference type="Proteomes" id="UP001175227">
    <property type="component" value="Unassembled WGS sequence"/>
</dbReference>
<proteinExistence type="predicted"/>
<evidence type="ECO:0000313" key="2">
    <source>
        <dbReference type="EMBL" id="KAK0479794.1"/>
    </source>
</evidence>
<gene>
    <name evidence="2" type="ORF">IW261DRAFT_1419849</name>
</gene>
<keyword evidence="1" id="KW-1133">Transmembrane helix</keyword>
<reference evidence="2" key="1">
    <citation type="submission" date="2023-06" db="EMBL/GenBank/DDBJ databases">
        <authorList>
            <consortium name="Lawrence Berkeley National Laboratory"/>
            <person name="Ahrendt S."/>
            <person name="Sahu N."/>
            <person name="Indic B."/>
            <person name="Wong-Bajracharya J."/>
            <person name="Merenyi Z."/>
            <person name="Ke H.-M."/>
            <person name="Monk M."/>
            <person name="Kocsube S."/>
            <person name="Drula E."/>
            <person name="Lipzen A."/>
            <person name="Balint B."/>
            <person name="Henrissat B."/>
            <person name="Andreopoulos B."/>
            <person name="Martin F.M."/>
            <person name="Harder C.B."/>
            <person name="Rigling D."/>
            <person name="Ford K.L."/>
            <person name="Foster G.D."/>
            <person name="Pangilinan J."/>
            <person name="Papanicolaou A."/>
            <person name="Barry K."/>
            <person name="LaButti K."/>
            <person name="Viragh M."/>
            <person name="Koriabine M."/>
            <person name="Yan M."/>
            <person name="Riley R."/>
            <person name="Champramary S."/>
            <person name="Plett K.L."/>
            <person name="Tsai I.J."/>
            <person name="Slot J."/>
            <person name="Sipos G."/>
            <person name="Plett J."/>
            <person name="Nagy L.G."/>
            <person name="Grigoriev I.V."/>
        </authorList>
    </citation>
    <scope>NUCLEOTIDE SEQUENCE</scope>
    <source>
        <strain evidence="2">ICMP 16352</strain>
    </source>
</reference>
<sequence length="219" mass="25241">MISHRRYAWFLSVVGLFLLPLILAGVYFSFRHLFVPWELVHVALKSLGASNVLLIVVWGYGYMVLCILLFDSDEFSSMEHSLCLFRVPQQNLLQFGLYLTYGSKYVSWEAQGKMNLILLPMSLIQQARSQESEDAFLLAGLLIHEILVNCSSVAINGPMKLQNLLARKLRDHPLLGNTRLMMSKKLECLVVYLLREKSINVNIQRSWLGKLQIFYSWQK</sequence>
<name>A0AA39P9Y9_9AGAR</name>
<dbReference type="EMBL" id="JAUEPR010000011">
    <property type="protein sequence ID" value="KAK0479794.1"/>
    <property type="molecule type" value="Genomic_DNA"/>
</dbReference>